<sequence>MIGDSHRWVSTAEDDMVELQDLVSERGVQIVRPDEEELPGDVITEVEDLVFRWANLDTQEEAEAELDEWEPVDVLLAMSWMCALWAVVCETRLGKPADAIVQDLDYRGGWRRLRTAEEERLWEGLTERMRLGAMAALTEDPRAVAAYREAYSEPADIAAILVRHTLIHLDALSQDMERHEILAQGLAGGVIEHTRPGTGPRRRLCFRPSHPL</sequence>
<dbReference type="AlphaFoldDB" id="A0A7K0DN87"/>
<name>A0A7K0DN87_9NOCA</name>
<organism evidence="1 2">
    <name type="scientific">Nocardia aurantia</name>
    <dbReference type="NCBI Taxonomy" id="2585199"/>
    <lineage>
        <taxon>Bacteria</taxon>
        <taxon>Bacillati</taxon>
        <taxon>Actinomycetota</taxon>
        <taxon>Actinomycetes</taxon>
        <taxon>Mycobacteriales</taxon>
        <taxon>Nocardiaceae</taxon>
        <taxon>Nocardia</taxon>
    </lineage>
</organism>
<proteinExistence type="predicted"/>
<dbReference type="Proteomes" id="UP000431401">
    <property type="component" value="Unassembled WGS sequence"/>
</dbReference>
<dbReference type="RefSeq" id="WP_153341487.1">
    <property type="nucleotide sequence ID" value="NZ_WEGI01000005.1"/>
</dbReference>
<dbReference type="EMBL" id="WEGI01000005">
    <property type="protein sequence ID" value="MQY26832.1"/>
    <property type="molecule type" value="Genomic_DNA"/>
</dbReference>
<dbReference type="OrthoDB" id="4539408at2"/>
<keyword evidence="2" id="KW-1185">Reference proteome</keyword>
<reference evidence="1 2" key="1">
    <citation type="submission" date="2019-10" db="EMBL/GenBank/DDBJ databases">
        <title>Nocardia macrotermitis sp. nov. and Nocardia aurantia sp. nov., isolated from the gut of fungus growing-termite Macrotermes natalensis.</title>
        <authorList>
            <person name="Benndorf R."/>
            <person name="Schwitalla J."/>
            <person name="Martin K."/>
            <person name="De Beer W."/>
            <person name="Kaster A.-K."/>
            <person name="Vollmers J."/>
            <person name="Poulsen M."/>
            <person name="Beemelmanns C."/>
        </authorList>
    </citation>
    <scope>NUCLEOTIDE SEQUENCE [LARGE SCALE GENOMIC DNA]</scope>
    <source>
        <strain evidence="1 2">RB56</strain>
    </source>
</reference>
<gene>
    <name evidence="1" type="ORF">NRB56_24060</name>
</gene>
<comment type="caution">
    <text evidence="1">The sequence shown here is derived from an EMBL/GenBank/DDBJ whole genome shotgun (WGS) entry which is preliminary data.</text>
</comment>
<evidence type="ECO:0000313" key="2">
    <source>
        <dbReference type="Proteomes" id="UP000431401"/>
    </source>
</evidence>
<evidence type="ECO:0000313" key="1">
    <source>
        <dbReference type="EMBL" id="MQY26832.1"/>
    </source>
</evidence>
<accession>A0A7K0DN87</accession>
<protein>
    <submittedName>
        <fullName evidence="1">Uncharacterized protein</fullName>
    </submittedName>
</protein>